<keyword evidence="4" id="KW-0472">Membrane</keyword>
<evidence type="ECO:0000313" key="6">
    <source>
        <dbReference type="EMBL" id="ADE77690.1"/>
    </source>
</evidence>
<evidence type="ECO:0000256" key="2">
    <source>
        <dbReference type="ARBA" id="ARBA00022692"/>
    </source>
</evidence>
<evidence type="ECO:0000256" key="5">
    <source>
        <dbReference type="ARBA" id="ARBA00035114"/>
    </source>
</evidence>
<proteinExistence type="evidence at transcript level"/>
<dbReference type="InterPro" id="IPR008511">
    <property type="entry name" value="ROH1-like"/>
</dbReference>
<evidence type="ECO:0000256" key="1">
    <source>
        <dbReference type="ARBA" id="ARBA00004167"/>
    </source>
</evidence>
<accession>D5ADS1</accession>
<dbReference type="EMBL" id="BT124441">
    <property type="protein sequence ID" value="ADE77690.1"/>
    <property type="molecule type" value="mRNA"/>
</dbReference>
<evidence type="ECO:0008006" key="7">
    <source>
        <dbReference type="Google" id="ProtNLM"/>
    </source>
</evidence>
<dbReference type="PANTHER" id="PTHR31509">
    <property type="entry name" value="BPS1-LIKE PROTEIN"/>
    <property type="match status" value="1"/>
</dbReference>
<keyword evidence="2" id="KW-0812">Transmembrane</keyword>
<dbReference type="GO" id="GO:0016020">
    <property type="term" value="C:membrane"/>
    <property type="evidence" value="ECO:0007669"/>
    <property type="project" value="UniProtKB-SubCell"/>
</dbReference>
<comment type="subcellular location">
    <subcellularLocation>
        <location evidence="1">Membrane</location>
        <topology evidence="1">Single-pass membrane protein</topology>
    </subcellularLocation>
</comment>
<evidence type="ECO:0000256" key="4">
    <source>
        <dbReference type="ARBA" id="ARBA00023136"/>
    </source>
</evidence>
<dbReference type="AlphaFoldDB" id="D5ADS1"/>
<keyword evidence="3" id="KW-1133">Transmembrane helix</keyword>
<organism evidence="6">
    <name type="scientific">Picea sitchensis</name>
    <name type="common">Sitka spruce</name>
    <name type="synonym">Pinus sitchensis</name>
    <dbReference type="NCBI Taxonomy" id="3332"/>
    <lineage>
        <taxon>Eukaryota</taxon>
        <taxon>Viridiplantae</taxon>
        <taxon>Streptophyta</taxon>
        <taxon>Embryophyta</taxon>
        <taxon>Tracheophyta</taxon>
        <taxon>Spermatophyta</taxon>
        <taxon>Pinopsida</taxon>
        <taxon>Pinidae</taxon>
        <taxon>Conifers I</taxon>
        <taxon>Pinales</taxon>
        <taxon>Pinaceae</taxon>
        <taxon>Picea</taxon>
    </lineage>
</organism>
<protein>
    <recommendedName>
        <fullName evidence="7">Protein BPS1, chloroplastic</fullName>
    </recommendedName>
</protein>
<dbReference type="Pfam" id="PF05633">
    <property type="entry name" value="ROH1-like"/>
    <property type="match status" value="2"/>
</dbReference>
<name>D5ADS1_PICSI</name>
<sequence>MSRPHDSHSLFPSFGNPFRMVASNRSSDQFSKLNQILNAFETSLTTRLKQLEPKILKDMINLSWMQQAMGVLSAIHADLKSLITDLQFPATEWDEKWMNEYLDDTVKLLDICLALNVEISKLEYFQLLVHYALHLLDFSDGVWSNDKLFRAKGSLQELKGKMDLKGENGVNSQRNGKIENCTVILQRMSKSLQFGKVKSSSKGGVFLRAMYGVKATTIYLCSVVASALAGHPGPLIELRVPDQFLWSTAFTSLQQGINGEIKRSFASGRVQVLKELEMLDAAIENVHPIVEKLSPADIVDGTENVEQIRIAIQELQQSVQLLAQGLGPLSKQVNDFFHVILSGRNALLDSLRLSPVQGTPIRENSNILYKWQQPC</sequence>
<reference evidence="6" key="1">
    <citation type="submission" date="2010-04" db="EMBL/GenBank/DDBJ databases">
        <authorList>
            <person name="Reid K.E."/>
            <person name="Liao N."/>
            <person name="Chan S."/>
            <person name="Docking R."/>
            <person name="Taylor G."/>
            <person name="Moore R."/>
            <person name="Mayo M."/>
            <person name="Munro S."/>
            <person name="King J."/>
            <person name="Yanchuk A."/>
            <person name="Holt R."/>
            <person name="Jones S."/>
            <person name="Marra M."/>
            <person name="Ritland C.E."/>
            <person name="Ritland K."/>
            <person name="Bohlmann J."/>
        </authorList>
    </citation>
    <scope>NUCLEOTIDE SEQUENCE</scope>
    <source>
        <tissue evidence="6">Bud</tissue>
    </source>
</reference>
<comment type="similarity">
    <text evidence="5">Belongs to the ROH1 family.</text>
</comment>
<evidence type="ECO:0000256" key="3">
    <source>
        <dbReference type="ARBA" id="ARBA00022989"/>
    </source>
</evidence>